<gene>
    <name evidence="9 11" type="primary">radB</name>
    <name evidence="11" type="ORF">ACFQE6_20350</name>
</gene>
<dbReference type="RefSeq" id="WP_273740159.1">
    <property type="nucleotide sequence ID" value="NZ_JAQIVI010000351.1"/>
</dbReference>
<organism evidence="11 12">
    <name type="scientific">Natrinema soli</name>
    <dbReference type="NCBI Taxonomy" id="1930624"/>
    <lineage>
        <taxon>Archaea</taxon>
        <taxon>Methanobacteriati</taxon>
        <taxon>Methanobacteriota</taxon>
        <taxon>Stenosarchaea group</taxon>
        <taxon>Halobacteria</taxon>
        <taxon>Halobacteriales</taxon>
        <taxon>Natrialbaceae</taxon>
        <taxon>Natrinema</taxon>
    </lineage>
</organism>
<dbReference type="Proteomes" id="UP001596383">
    <property type="component" value="Unassembled WGS sequence"/>
</dbReference>
<keyword evidence="3 9" id="KW-0547">Nucleotide-binding</keyword>
<evidence type="ECO:0000256" key="2">
    <source>
        <dbReference type="ARBA" id="ARBA00018143"/>
    </source>
</evidence>
<dbReference type="PANTHER" id="PTHR22942">
    <property type="entry name" value="RECA/RAD51/RADA DNA STRAND-PAIRING FAMILY MEMBER"/>
    <property type="match status" value="1"/>
</dbReference>
<evidence type="ECO:0000259" key="10">
    <source>
        <dbReference type="PROSITE" id="PS50162"/>
    </source>
</evidence>
<evidence type="ECO:0000256" key="9">
    <source>
        <dbReference type="HAMAP-Rule" id="MF_00350"/>
    </source>
</evidence>
<dbReference type="GO" id="GO:0003684">
    <property type="term" value="F:damaged DNA binding"/>
    <property type="evidence" value="ECO:0007669"/>
    <property type="project" value="UniProtKB-UniRule"/>
</dbReference>
<proteinExistence type="inferred from homology"/>
<accession>A0ABD5SQC4</accession>
<dbReference type="InterPro" id="IPR003593">
    <property type="entry name" value="AAA+_ATPase"/>
</dbReference>
<dbReference type="SMART" id="SM00382">
    <property type="entry name" value="AAA"/>
    <property type="match status" value="1"/>
</dbReference>
<evidence type="ECO:0000256" key="7">
    <source>
        <dbReference type="ARBA" id="ARBA00023172"/>
    </source>
</evidence>
<dbReference type="NCBIfam" id="NF006861">
    <property type="entry name" value="PRK09361.1-1"/>
    <property type="match status" value="1"/>
</dbReference>
<dbReference type="EMBL" id="JBHSWV010000351">
    <property type="protein sequence ID" value="MFC6767248.1"/>
    <property type="molecule type" value="Genomic_DNA"/>
</dbReference>
<name>A0ABD5SQC4_9EURY</name>
<dbReference type="Gene3D" id="3.40.50.300">
    <property type="entry name" value="P-loop containing nucleotide triphosphate hydrolases"/>
    <property type="match status" value="1"/>
</dbReference>
<evidence type="ECO:0000256" key="1">
    <source>
        <dbReference type="ARBA" id="ARBA00006876"/>
    </source>
</evidence>
<reference evidence="11 12" key="1">
    <citation type="journal article" date="2019" name="Int. J. Syst. Evol. Microbiol.">
        <title>The Global Catalogue of Microorganisms (GCM) 10K type strain sequencing project: providing services to taxonomists for standard genome sequencing and annotation.</title>
        <authorList>
            <consortium name="The Broad Institute Genomics Platform"/>
            <consortium name="The Broad Institute Genome Sequencing Center for Infectious Disease"/>
            <person name="Wu L."/>
            <person name="Ma J."/>
        </authorList>
    </citation>
    <scope>NUCLEOTIDE SEQUENCE [LARGE SCALE GENOMIC DNA]</scope>
    <source>
        <strain evidence="11 12">LMG 29247</strain>
    </source>
</reference>
<comment type="caution">
    <text evidence="11">The sequence shown here is derived from an EMBL/GenBank/DDBJ whole genome shotgun (WGS) entry which is preliminary data.</text>
</comment>
<evidence type="ECO:0000256" key="8">
    <source>
        <dbReference type="ARBA" id="ARBA00024641"/>
    </source>
</evidence>
<dbReference type="PRINTS" id="PR01874">
    <property type="entry name" value="DNAREPAIRADA"/>
</dbReference>
<evidence type="ECO:0000313" key="11">
    <source>
        <dbReference type="EMBL" id="MFC6767248.1"/>
    </source>
</evidence>
<dbReference type="SUPFAM" id="SSF52540">
    <property type="entry name" value="P-loop containing nucleoside triphosphate hydrolases"/>
    <property type="match status" value="1"/>
</dbReference>
<evidence type="ECO:0000256" key="3">
    <source>
        <dbReference type="ARBA" id="ARBA00022741"/>
    </source>
</evidence>
<keyword evidence="7 9" id="KW-0233">DNA recombination</keyword>
<dbReference type="AlphaFoldDB" id="A0ABD5SQC4"/>
<evidence type="ECO:0000256" key="6">
    <source>
        <dbReference type="ARBA" id="ARBA00023125"/>
    </source>
</evidence>
<dbReference type="Pfam" id="PF08423">
    <property type="entry name" value="Rad51"/>
    <property type="match status" value="1"/>
</dbReference>
<dbReference type="InterPro" id="IPR013632">
    <property type="entry name" value="Rad51_C"/>
</dbReference>
<dbReference type="GO" id="GO:0005524">
    <property type="term" value="F:ATP binding"/>
    <property type="evidence" value="ECO:0007669"/>
    <property type="project" value="UniProtKB-UniRule"/>
</dbReference>
<comment type="function">
    <text evidence="8 9">Involved in DNA repair and in homologous recombination. May regulate the cleavage reactions of the branch-structured DNA. Has a very weak ATPase activity that is not stimulated by DNA. Binds DNA but does not promote DNA strands exchange.</text>
</comment>
<evidence type="ECO:0000256" key="4">
    <source>
        <dbReference type="ARBA" id="ARBA00022763"/>
    </source>
</evidence>
<dbReference type="PROSITE" id="PS50162">
    <property type="entry name" value="RECA_2"/>
    <property type="match status" value="1"/>
</dbReference>
<keyword evidence="6 9" id="KW-0238">DNA-binding</keyword>
<evidence type="ECO:0000256" key="5">
    <source>
        <dbReference type="ARBA" id="ARBA00022840"/>
    </source>
</evidence>
<keyword evidence="4 9" id="KW-0227">DNA damage</keyword>
<dbReference type="InterPro" id="IPR011939">
    <property type="entry name" value="DNA_repair_and_recomb_RadB"/>
</dbReference>
<comment type="similarity">
    <text evidence="1 9">Belongs to the eukaryotic RecA-like protein family. RadB subfamily.</text>
</comment>
<dbReference type="NCBIfam" id="TIGR02237">
    <property type="entry name" value="recomb_radB"/>
    <property type="match status" value="1"/>
</dbReference>
<protein>
    <recommendedName>
        <fullName evidence="2 9">DNA repair and recombination protein RadB</fullName>
    </recommendedName>
</protein>
<keyword evidence="12" id="KW-1185">Reference proteome</keyword>
<dbReference type="PIRSF" id="PIRSF003336">
    <property type="entry name" value="RadB"/>
    <property type="match status" value="1"/>
</dbReference>
<sequence>MTDEAISTGCSPVDELLGGGFERGAVTQLYGPPAAGKTNLALSAAVETAVDGGTVVYIDTEGVSVDRFQQLLEATVDTDPPRDGDEGDADDVEAVASRIVIEDALDFEEQAEAVRDAEEFAERADLIVLDSATGFYRLERTADGDEGEALRSVTRQVTHLLSLARKHDLGVVLTNQVFADPDSDRTRGLGGNTLEHWTGTVVRLERFRGGKRRATLEKHRSKPVGDSVQFRITDTGLAGGDDDTWT</sequence>
<dbReference type="InterPro" id="IPR027417">
    <property type="entry name" value="P-loop_NTPase"/>
</dbReference>
<keyword evidence="5 9" id="KW-0067">ATP-binding</keyword>
<dbReference type="GO" id="GO:0006310">
    <property type="term" value="P:DNA recombination"/>
    <property type="evidence" value="ECO:0007669"/>
    <property type="project" value="UniProtKB-UniRule"/>
</dbReference>
<feature type="domain" description="RecA family profile 1" evidence="10">
    <location>
        <begin position="2"/>
        <end position="177"/>
    </location>
</feature>
<evidence type="ECO:0000313" key="12">
    <source>
        <dbReference type="Proteomes" id="UP001596383"/>
    </source>
</evidence>
<dbReference type="GO" id="GO:0006281">
    <property type="term" value="P:DNA repair"/>
    <property type="evidence" value="ECO:0007669"/>
    <property type="project" value="UniProtKB-UniRule"/>
</dbReference>
<dbReference type="InterPro" id="IPR020588">
    <property type="entry name" value="RecA_ATP-bd"/>
</dbReference>
<dbReference type="HAMAP" id="MF_00350">
    <property type="entry name" value="RadB"/>
    <property type="match status" value="1"/>
</dbReference>
<dbReference type="PANTHER" id="PTHR22942:SF47">
    <property type="entry name" value="DNA REPAIR AND RECOMBINATION PROTEIN RADB"/>
    <property type="match status" value="1"/>
</dbReference>